<name>A0A919XSG1_9BACL</name>
<comment type="caution">
    <text evidence="3">The sequence shown here is derived from an EMBL/GenBank/DDBJ whole genome shotgun (WGS) entry which is preliminary data.</text>
</comment>
<sequence length="475" mass="51302">MKKTFSYALAAVMTLTLLLSGCGSNNKDNAAQNNTPANTSGSGANASNEDIIKKHPGGQMIISPQLIGYQEAEIELTWQPNPSQSLEATSPARVDYLTKKMKAWIEEHPNVKIKPISTSNNSTDNMAKLQLKLAEGTAPDVAAVDSFMMPSVAEYAQPLNDAMAAKGISIDDYFPFMLSTMQPDGEGGDILSDWYTTDVRALYYRKDLISAPPATVDELISTAKKLQEDNPGMTGLIYVAGRNEGAVNNHLGIYWSEGFPLLNDDNSIAFGEGEAKTAMLNFLSFFENTVKEGVTPQRVVEFDKESNMFGDLTTDKYGMFIASSSAVPQIKEIVGADTFEQKWGIAELPVIHAGDTASSSAGGWTNVVFATDKQKAELAADFVLSLYSDDAAAGEWCEIGGFLPTRRSVYDNTPAFAEDAYAKQFASYLNQAQSRPPVSEYTALSSELQVAIGEIVTGTSTAEKALENIIKKVGK</sequence>
<dbReference type="SUPFAM" id="SSF53850">
    <property type="entry name" value="Periplasmic binding protein-like II"/>
    <property type="match status" value="1"/>
</dbReference>
<feature type="compositionally biased region" description="Polar residues" evidence="1">
    <location>
        <begin position="30"/>
        <end position="48"/>
    </location>
</feature>
<feature type="signal peptide" evidence="2">
    <location>
        <begin position="1"/>
        <end position="26"/>
    </location>
</feature>
<evidence type="ECO:0000313" key="4">
    <source>
        <dbReference type="Proteomes" id="UP000681162"/>
    </source>
</evidence>
<dbReference type="AlphaFoldDB" id="A0A919XSG1"/>
<proteinExistence type="predicted"/>
<evidence type="ECO:0000256" key="1">
    <source>
        <dbReference type="SAM" id="MobiDB-lite"/>
    </source>
</evidence>
<dbReference type="InterPro" id="IPR050490">
    <property type="entry name" value="Bact_solute-bd_prot1"/>
</dbReference>
<accession>A0A919XSG1</accession>
<dbReference type="PANTHER" id="PTHR43649:SF12">
    <property type="entry name" value="DIACETYLCHITOBIOSE BINDING PROTEIN DASA"/>
    <property type="match status" value="1"/>
</dbReference>
<keyword evidence="2" id="KW-0732">Signal</keyword>
<dbReference type="InterPro" id="IPR006059">
    <property type="entry name" value="SBP"/>
</dbReference>
<feature type="chain" id="PRO_5039268223" evidence="2">
    <location>
        <begin position="27"/>
        <end position="475"/>
    </location>
</feature>
<keyword evidence="4" id="KW-1185">Reference proteome</keyword>
<dbReference type="Proteomes" id="UP000681162">
    <property type="component" value="Unassembled WGS sequence"/>
</dbReference>
<gene>
    <name evidence="3" type="ORF">J41TS12_03540</name>
</gene>
<dbReference type="EMBL" id="BORR01000001">
    <property type="protein sequence ID" value="GIO35493.1"/>
    <property type="molecule type" value="Genomic_DNA"/>
</dbReference>
<organism evidence="3 4">
    <name type="scientific">Paenibacillus antibioticophila</name>
    <dbReference type="NCBI Taxonomy" id="1274374"/>
    <lineage>
        <taxon>Bacteria</taxon>
        <taxon>Bacillati</taxon>
        <taxon>Bacillota</taxon>
        <taxon>Bacilli</taxon>
        <taxon>Bacillales</taxon>
        <taxon>Paenibacillaceae</taxon>
        <taxon>Paenibacillus</taxon>
    </lineage>
</organism>
<dbReference type="PROSITE" id="PS51257">
    <property type="entry name" value="PROKAR_LIPOPROTEIN"/>
    <property type="match status" value="1"/>
</dbReference>
<dbReference type="Pfam" id="PF01547">
    <property type="entry name" value="SBP_bac_1"/>
    <property type="match status" value="1"/>
</dbReference>
<dbReference type="PANTHER" id="PTHR43649">
    <property type="entry name" value="ARABINOSE-BINDING PROTEIN-RELATED"/>
    <property type="match status" value="1"/>
</dbReference>
<dbReference type="RefSeq" id="WP_212937907.1">
    <property type="nucleotide sequence ID" value="NZ_BORR01000001.1"/>
</dbReference>
<dbReference type="Gene3D" id="3.40.190.10">
    <property type="entry name" value="Periplasmic binding protein-like II"/>
    <property type="match status" value="2"/>
</dbReference>
<protein>
    <submittedName>
        <fullName evidence="3">ABC transporter substrate-binding protein</fullName>
    </submittedName>
</protein>
<reference evidence="3 4" key="1">
    <citation type="submission" date="2021-03" db="EMBL/GenBank/DDBJ databases">
        <title>Antimicrobial resistance genes in bacteria isolated from Japanese honey, and their potential for conferring macrolide and lincosamide resistance in the American foulbrood pathogen Paenibacillus larvae.</title>
        <authorList>
            <person name="Okamoto M."/>
            <person name="Kumagai M."/>
            <person name="Kanamori H."/>
            <person name="Takamatsu D."/>
        </authorList>
    </citation>
    <scope>NUCLEOTIDE SEQUENCE [LARGE SCALE GENOMIC DNA]</scope>
    <source>
        <strain evidence="3 4">J41TS12</strain>
    </source>
</reference>
<evidence type="ECO:0000256" key="2">
    <source>
        <dbReference type="SAM" id="SignalP"/>
    </source>
</evidence>
<evidence type="ECO:0000313" key="3">
    <source>
        <dbReference type="EMBL" id="GIO35493.1"/>
    </source>
</evidence>
<feature type="region of interest" description="Disordered" evidence="1">
    <location>
        <begin position="30"/>
        <end position="51"/>
    </location>
</feature>